<evidence type="ECO:0000313" key="2">
    <source>
        <dbReference type="Proteomes" id="UP000320333"/>
    </source>
</evidence>
<comment type="caution">
    <text evidence="1">The sequence shown here is derived from an EMBL/GenBank/DDBJ whole genome shotgun (WGS) entry which is preliminary data.</text>
</comment>
<dbReference type="Proteomes" id="UP000320333">
    <property type="component" value="Unassembled WGS sequence"/>
</dbReference>
<evidence type="ECO:0000313" key="1">
    <source>
        <dbReference type="EMBL" id="TPX74705.1"/>
    </source>
</evidence>
<accession>A0A507FG23</accession>
<organism evidence="1 2">
    <name type="scientific">Chytriomyces confervae</name>
    <dbReference type="NCBI Taxonomy" id="246404"/>
    <lineage>
        <taxon>Eukaryota</taxon>
        <taxon>Fungi</taxon>
        <taxon>Fungi incertae sedis</taxon>
        <taxon>Chytridiomycota</taxon>
        <taxon>Chytridiomycota incertae sedis</taxon>
        <taxon>Chytridiomycetes</taxon>
        <taxon>Chytridiales</taxon>
        <taxon>Chytriomycetaceae</taxon>
        <taxon>Chytriomyces</taxon>
    </lineage>
</organism>
<reference evidence="1 2" key="1">
    <citation type="journal article" date="2019" name="Sci. Rep.">
        <title>Comparative genomics of chytrid fungi reveal insights into the obligate biotrophic and pathogenic lifestyle of Synchytrium endobioticum.</title>
        <authorList>
            <person name="van de Vossenberg B.T.L.H."/>
            <person name="Warris S."/>
            <person name="Nguyen H.D.T."/>
            <person name="van Gent-Pelzer M.P.E."/>
            <person name="Joly D.L."/>
            <person name="van de Geest H.C."/>
            <person name="Bonants P.J.M."/>
            <person name="Smith D.S."/>
            <person name="Levesque C.A."/>
            <person name="van der Lee T.A.J."/>
        </authorList>
    </citation>
    <scope>NUCLEOTIDE SEQUENCE [LARGE SCALE GENOMIC DNA]</scope>
    <source>
        <strain evidence="1 2">CBS 675.73</strain>
    </source>
</reference>
<dbReference type="AlphaFoldDB" id="A0A507FG23"/>
<proteinExistence type="predicted"/>
<dbReference type="OrthoDB" id="2121416at2759"/>
<name>A0A507FG23_9FUNG</name>
<gene>
    <name evidence="1" type="ORF">CcCBS67573_g04015</name>
</gene>
<keyword evidence="2" id="KW-1185">Reference proteome</keyword>
<protein>
    <submittedName>
        <fullName evidence="1">Uncharacterized protein</fullName>
    </submittedName>
</protein>
<dbReference type="EMBL" id="QEAP01000112">
    <property type="protein sequence ID" value="TPX74705.1"/>
    <property type="molecule type" value="Genomic_DNA"/>
</dbReference>
<sequence>MNKSQVLAQLQTELTAAIAAKATPAALRMHQALDHQRLDVSLLSDEHVKAVASFVCSNFADEPLGVSCGRTPESDKDNGEQLAGFIELVGAMDRATSIVVTAGNAVVAVALYDAHLNPSTESYDAVADPSRVFATVGGRIEASFVVMDHLALPALTAKGVSLNKCLECAIGVTDSMYRGSLAGAAVGSSDAKVTKATLSIFQRLSLAANQLAKLEGYAGIYTHSHDGSAARRAECGFEVIHSIPYNQLPKNIAVTPVEGRNMMFMYQSLQ</sequence>
<dbReference type="Gene3D" id="3.40.630.30">
    <property type="match status" value="1"/>
</dbReference>